<reference evidence="2" key="1">
    <citation type="submission" date="2015-05" db="EMBL/GenBank/DDBJ databases">
        <authorList>
            <consortium name="Pathogen Informatics"/>
        </authorList>
    </citation>
    <scope>NUCLEOTIDE SEQUENCE [LARGE SCALE GENOMIC DNA]</scope>
    <source>
        <strain evidence="2">T1-815</strain>
    </source>
</reference>
<accession>A0A0M6WVY5</accession>
<evidence type="ECO:0000313" key="1">
    <source>
        <dbReference type="EMBL" id="CRL41404.1"/>
    </source>
</evidence>
<dbReference type="AlphaFoldDB" id="A0A0M6WVY5"/>
<dbReference type="Proteomes" id="UP000049472">
    <property type="component" value="Unassembled WGS sequence"/>
</dbReference>
<gene>
    <name evidence="1" type="ORF">T1815_26861</name>
</gene>
<protein>
    <submittedName>
        <fullName evidence="1">Uncharacterized protein</fullName>
    </submittedName>
</protein>
<name>A0A0M6WVY5_9FIRM</name>
<evidence type="ECO:0000313" key="2">
    <source>
        <dbReference type="Proteomes" id="UP000049472"/>
    </source>
</evidence>
<proteinExistence type="predicted"/>
<organism evidence="1 2">
    <name type="scientific">Agathobacter rectalis</name>
    <dbReference type="NCBI Taxonomy" id="39491"/>
    <lineage>
        <taxon>Bacteria</taxon>
        <taxon>Bacillati</taxon>
        <taxon>Bacillota</taxon>
        <taxon>Clostridia</taxon>
        <taxon>Lachnospirales</taxon>
        <taxon>Lachnospiraceae</taxon>
        <taxon>Agathobacter</taxon>
    </lineage>
</organism>
<dbReference type="EMBL" id="CVRQ01000034">
    <property type="protein sequence ID" value="CRL41404.1"/>
    <property type="molecule type" value="Genomic_DNA"/>
</dbReference>
<sequence length="35" mass="4019">MHIVHFDENMLIGDAADLDAFMEMYGVEAISKKYL</sequence>
<keyword evidence="2" id="KW-1185">Reference proteome</keyword>